<evidence type="ECO:0000313" key="3">
    <source>
        <dbReference type="Proteomes" id="UP000308724"/>
    </source>
</evidence>
<name>A0A4V6TKM2_AURPU</name>
<evidence type="ECO:0000256" key="1">
    <source>
        <dbReference type="SAM" id="MobiDB-lite"/>
    </source>
</evidence>
<accession>A0A4V6TKM2</accession>
<proteinExistence type="predicted"/>
<dbReference type="AlphaFoldDB" id="A0A4V6TKM2"/>
<protein>
    <submittedName>
        <fullName evidence="2">Uncharacterized protein</fullName>
    </submittedName>
</protein>
<dbReference type="EMBL" id="QZBZ01000663">
    <property type="protein sequence ID" value="TIA28107.1"/>
    <property type="molecule type" value="Genomic_DNA"/>
</dbReference>
<reference evidence="2 3" key="1">
    <citation type="submission" date="2018-10" db="EMBL/GenBank/DDBJ databases">
        <title>Fifty Aureobasidium pullulans genomes reveal a recombining polyextremotolerant generalist.</title>
        <authorList>
            <person name="Gostincar C."/>
            <person name="Turk M."/>
            <person name="Zajc J."/>
            <person name="Gunde-Cimerman N."/>
        </authorList>
    </citation>
    <scope>NUCLEOTIDE SEQUENCE [LARGE SCALE GENOMIC DNA]</scope>
    <source>
        <strain evidence="2 3">EXF-1645</strain>
    </source>
</reference>
<feature type="region of interest" description="Disordered" evidence="1">
    <location>
        <begin position="127"/>
        <end position="148"/>
    </location>
</feature>
<comment type="caution">
    <text evidence="2">The sequence shown here is derived from an EMBL/GenBank/DDBJ whole genome shotgun (WGS) entry which is preliminary data.</text>
</comment>
<organism evidence="2 3">
    <name type="scientific">Aureobasidium pullulans</name>
    <name type="common">Black yeast</name>
    <name type="synonym">Pullularia pullulans</name>
    <dbReference type="NCBI Taxonomy" id="5580"/>
    <lineage>
        <taxon>Eukaryota</taxon>
        <taxon>Fungi</taxon>
        <taxon>Dikarya</taxon>
        <taxon>Ascomycota</taxon>
        <taxon>Pezizomycotina</taxon>
        <taxon>Dothideomycetes</taxon>
        <taxon>Dothideomycetidae</taxon>
        <taxon>Dothideales</taxon>
        <taxon>Saccotheciaceae</taxon>
        <taxon>Aureobasidium</taxon>
    </lineage>
</organism>
<gene>
    <name evidence="2" type="ORF">D6C78_10896</name>
</gene>
<feature type="non-terminal residue" evidence="2">
    <location>
        <position position="1"/>
    </location>
</feature>
<dbReference type="Proteomes" id="UP000308724">
    <property type="component" value="Unassembled WGS sequence"/>
</dbReference>
<sequence length="148" mass="17104">AGLVPFDPESVIIRPEVIELPPQLRLPQPDDLLPRIYDVKALEKDPYHLDKENTDSVDQKLELTSWVAHKAVEALGSKTVELAQQHLKYQSLDYKYKELQAKKGRKKVPPKRGRQLVEADDIVAKQNEWRRTNETPPSSRSLRSRMKK</sequence>
<evidence type="ECO:0000313" key="2">
    <source>
        <dbReference type="EMBL" id="TIA28107.1"/>
    </source>
</evidence>